<feature type="domain" description="YrdC-like" evidence="15">
    <location>
        <begin position="14"/>
        <end position="199"/>
    </location>
</feature>
<evidence type="ECO:0000256" key="14">
    <source>
        <dbReference type="PIRSR" id="PIRSR004930-1"/>
    </source>
</evidence>
<dbReference type="FunFam" id="3.40.50.11030:FF:000001">
    <property type="entry name" value="Threonylcarbamoyl-AMP synthase"/>
    <property type="match status" value="1"/>
</dbReference>
<dbReference type="AlphaFoldDB" id="A0A941HQR3"/>
<dbReference type="PANTHER" id="PTHR17490:SF16">
    <property type="entry name" value="THREONYLCARBAMOYL-AMP SYNTHASE"/>
    <property type="match status" value="1"/>
</dbReference>
<dbReference type="NCBIfam" id="TIGR00057">
    <property type="entry name" value="L-threonylcarbamoyladenylate synthase"/>
    <property type="match status" value="1"/>
</dbReference>
<dbReference type="GO" id="GO:0008033">
    <property type="term" value="P:tRNA processing"/>
    <property type="evidence" value="ECO:0007669"/>
    <property type="project" value="UniProtKB-KW"/>
</dbReference>
<dbReference type="Proteomes" id="UP000675379">
    <property type="component" value="Unassembled WGS sequence"/>
</dbReference>
<evidence type="ECO:0000313" key="16">
    <source>
        <dbReference type="EMBL" id="MBR0576686.1"/>
    </source>
</evidence>
<dbReference type="FunFam" id="3.90.870.10:FF:000009">
    <property type="entry name" value="Threonylcarbamoyl-AMP synthase, putative"/>
    <property type="match status" value="1"/>
</dbReference>
<dbReference type="InterPro" id="IPR038385">
    <property type="entry name" value="Sua5/YwlC_C"/>
</dbReference>
<feature type="binding site" evidence="14">
    <location>
        <position position="36"/>
    </location>
    <ligand>
        <name>L-threonine</name>
        <dbReference type="ChEBI" id="CHEBI:57926"/>
    </ligand>
</feature>
<reference evidence="16" key="1">
    <citation type="submission" date="2021-04" db="EMBL/GenBank/DDBJ databases">
        <title>Proteiniclasticum sedimins sp. nov., an obligate anaerobic bacterium isolated from anaerobic sludge.</title>
        <authorList>
            <person name="Liu J."/>
        </authorList>
    </citation>
    <scope>NUCLEOTIDE SEQUENCE</scope>
    <source>
        <strain evidence="16">BAD-10</strain>
    </source>
</reference>
<dbReference type="InterPro" id="IPR050156">
    <property type="entry name" value="TC-AMP_synthase_SUA5"/>
</dbReference>
<dbReference type="Pfam" id="PF01300">
    <property type="entry name" value="Sua5_yciO_yrdC"/>
    <property type="match status" value="1"/>
</dbReference>
<feature type="binding site" evidence="14">
    <location>
        <position position="151"/>
    </location>
    <ligand>
        <name>ATP</name>
        <dbReference type="ChEBI" id="CHEBI:30616"/>
    </ligand>
</feature>
<name>A0A941HQR3_9CLOT</name>
<keyword evidence="9 13" id="KW-0547">Nucleotide-binding</keyword>
<dbReference type="EC" id="2.7.7.87" evidence="3 13"/>
<dbReference type="EMBL" id="JAGSCS010000013">
    <property type="protein sequence ID" value="MBR0576686.1"/>
    <property type="molecule type" value="Genomic_DNA"/>
</dbReference>
<organism evidence="16 17">
    <name type="scientific">Proteiniclasticum sediminis</name>
    <dbReference type="NCBI Taxonomy" id="2804028"/>
    <lineage>
        <taxon>Bacteria</taxon>
        <taxon>Bacillati</taxon>
        <taxon>Bacillota</taxon>
        <taxon>Clostridia</taxon>
        <taxon>Eubacteriales</taxon>
        <taxon>Clostridiaceae</taxon>
        <taxon>Proteiniclasticum</taxon>
    </lineage>
</organism>
<dbReference type="InterPro" id="IPR010923">
    <property type="entry name" value="T(6)A37_SUA5"/>
</dbReference>
<evidence type="ECO:0000256" key="11">
    <source>
        <dbReference type="ARBA" id="ARBA00029774"/>
    </source>
</evidence>
<evidence type="ECO:0000256" key="7">
    <source>
        <dbReference type="ARBA" id="ARBA00022694"/>
    </source>
</evidence>
<keyword evidence="17" id="KW-1185">Reference proteome</keyword>
<dbReference type="PROSITE" id="PS51163">
    <property type="entry name" value="YRDC"/>
    <property type="match status" value="1"/>
</dbReference>
<accession>A0A941HQR3</accession>
<evidence type="ECO:0000259" key="15">
    <source>
        <dbReference type="PROSITE" id="PS51163"/>
    </source>
</evidence>
<evidence type="ECO:0000256" key="13">
    <source>
        <dbReference type="PIRNR" id="PIRNR004930"/>
    </source>
</evidence>
<evidence type="ECO:0000256" key="1">
    <source>
        <dbReference type="ARBA" id="ARBA00004496"/>
    </source>
</evidence>
<dbReference type="GO" id="GO:0005737">
    <property type="term" value="C:cytoplasm"/>
    <property type="evidence" value="ECO:0007669"/>
    <property type="project" value="UniProtKB-SubCell"/>
</dbReference>
<keyword evidence="6 13" id="KW-0808">Transferase</keyword>
<sequence>METIKVQFTGRIEEEAILLAAKCLRQGGLVAFPTETVYGLGADALNKEAVAGIFRAKGRPQDNPLIIHVADWNLEPYVTHVPEKAKALMERFWPGPLTVILPKTSLVPEETSAGLSSVGVRMPANETARRIIAALGHPVAAPSANLSGKPSPTNFDRCVEDLDGKVDMILGDGQSIVGLESTIVDYSIDPPRLLRPGFVTYEELLEVDGRILYEEALTRVGEKEAPRAPGMKYRHYAPKAPLTVIVGSPEKREEEMERRITEAVEQGKRVGVLAAREQEAAYALKGVEFQSYGSAKNPAEIARNLFEALRRFDDLEVELIYAEGIDESGVGRAVMNRLKKAAGYRLIEV</sequence>
<dbReference type="InterPro" id="IPR006070">
    <property type="entry name" value="Sua5-like_dom"/>
</dbReference>
<dbReference type="PIRSF" id="PIRSF004930">
    <property type="entry name" value="Tln_factor_SUA5"/>
    <property type="match status" value="1"/>
</dbReference>
<feature type="binding site" evidence="14">
    <location>
        <position position="59"/>
    </location>
    <ligand>
        <name>ATP</name>
        <dbReference type="ChEBI" id="CHEBI:30616"/>
    </ligand>
</feature>
<evidence type="ECO:0000256" key="5">
    <source>
        <dbReference type="ARBA" id="ARBA00022490"/>
    </source>
</evidence>
<evidence type="ECO:0000256" key="10">
    <source>
        <dbReference type="ARBA" id="ARBA00022840"/>
    </source>
</evidence>
<dbReference type="GO" id="GO:0000049">
    <property type="term" value="F:tRNA binding"/>
    <property type="evidence" value="ECO:0007669"/>
    <property type="project" value="TreeGrafter"/>
</dbReference>
<protein>
    <recommendedName>
        <fullName evidence="4 13">Threonylcarbamoyl-AMP synthase</fullName>
        <shortName evidence="13">TC-AMP synthase</shortName>
        <ecNumber evidence="3 13">2.7.7.87</ecNumber>
    </recommendedName>
    <alternativeName>
        <fullName evidence="11 13">L-threonylcarbamoyladenylate synthase</fullName>
    </alternativeName>
</protein>
<evidence type="ECO:0000313" key="17">
    <source>
        <dbReference type="Proteomes" id="UP000675379"/>
    </source>
</evidence>
<comment type="similarity">
    <text evidence="2 13">Belongs to the SUA5 family.</text>
</comment>
<evidence type="ECO:0000256" key="2">
    <source>
        <dbReference type="ARBA" id="ARBA00007663"/>
    </source>
</evidence>
<feature type="binding site" evidence="14">
    <location>
        <position position="195"/>
    </location>
    <ligand>
        <name>ATP</name>
        <dbReference type="ChEBI" id="CHEBI:30616"/>
    </ligand>
</feature>
<evidence type="ECO:0000256" key="12">
    <source>
        <dbReference type="ARBA" id="ARBA00048366"/>
    </source>
</evidence>
<dbReference type="PANTHER" id="PTHR17490">
    <property type="entry name" value="SUA5"/>
    <property type="match status" value="1"/>
</dbReference>
<dbReference type="GO" id="GO:0061710">
    <property type="term" value="F:L-threonylcarbamoyladenylate synthase"/>
    <property type="evidence" value="ECO:0007669"/>
    <property type="project" value="UniProtKB-EC"/>
</dbReference>
<evidence type="ECO:0000256" key="9">
    <source>
        <dbReference type="ARBA" id="ARBA00022741"/>
    </source>
</evidence>
<feature type="binding site" evidence="14">
    <location>
        <position position="181"/>
    </location>
    <ligand>
        <name>L-threonine</name>
        <dbReference type="ChEBI" id="CHEBI:57926"/>
    </ligand>
</feature>
<evidence type="ECO:0000256" key="4">
    <source>
        <dbReference type="ARBA" id="ARBA00015492"/>
    </source>
</evidence>
<dbReference type="GO" id="GO:0006450">
    <property type="term" value="P:regulation of translational fidelity"/>
    <property type="evidence" value="ECO:0007669"/>
    <property type="project" value="TreeGrafter"/>
</dbReference>
<feature type="binding site" evidence="14">
    <location>
        <position position="68"/>
    </location>
    <ligand>
        <name>L-threonine</name>
        <dbReference type="ChEBI" id="CHEBI:57926"/>
    </ligand>
</feature>
<dbReference type="InterPro" id="IPR005145">
    <property type="entry name" value="Sua5_C"/>
</dbReference>
<dbReference type="Gene3D" id="3.90.870.10">
    <property type="entry name" value="DHBP synthase"/>
    <property type="match status" value="1"/>
</dbReference>
<dbReference type="GO" id="GO:0003725">
    <property type="term" value="F:double-stranded RNA binding"/>
    <property type="evidence" value="ECO:0007669"/>
    <property type="project" value="UniProtKB-UniRule"/>
</dbReference>
<evidence type="ECO:0000256" key="3">
    <source>
        <dbReference type="ARBA" id="ARBA00012584"/>
    </source>
</evidence>
<keyword evidence="7 13" id="KW-0819">tRNA processing</keyword>
<dbReference type="SUPFAM" id="SSF55821">
    <property type="entry name" value="YrdC/RibB"/>
    <property type="match status" value="1"/>
</dbReference>
<feature type="binding site" evidence="14">
    <location>
        <position position="141"/>
    </location>
    <ligand>
        <name>L-threonine</name>
        <dbReference type="ChEBI" id="CHEBI:57926"/>
    </ligand>
</feature>
<dbReference type="GO" id="GO:0005524">
    <property type="term" value="F:ATP binding"/>
    <property type="evidence" value="ECO:0007669"/>
    <property type="project" value="UniProtKB-UniRule"/>
</dbReference>
<gene>
    <name evidence="16" type="ORF">KCG48_10095</name>
</gene>
<feature type="binding site" evidence="14">
    <location>
        <position position="121"/>
    </location>
    <ligand>
        <name>L-threonine</name>
        <dbReference type="ChEBI" id="CHEBI:57926"/>
    </ligand>
</feature>
<keyword evidence="5 13" id="KW-0963">Cytoplasm</keyword>
<feature type="binding site" evidence="14">
    <location>
        <position position="143"/>
    </location>
    <ligand>
        <name>ATP</name>
        <dbReference type="ChEBI" id="CHEBI:30616"/>
    </ligand>
</feature>
<feature type="binding site" evidence="14">
    <location>
        <position position="236"/>
    </location>
    <ligand>
        <name>ATP</name>
        <dbReference type="ChEBI" id="CHEBI:30616"/>
    </ligand>
</feature>
<comment type="subcellular location">
    <subcellularLocation>
        <location evidence="1 13">Cytoplasm</location>
    </subcellularLocation>
</comment>
<comment type="function">
    <text evidence="13">Required for the formation of a threonylcarbamoyl group on adenosine at position 37 (t(6)A37) in tRNAs that read codons beginning with adenine.</text>
</comment>
<dbReference type="Gene3D" id="3.40.50.11030">
    <property type="entry name" value="Threonylcarbamoyl-AMP synthase, C-terminal domain"/>
    <property type="match status" value="1"/>
</dbReference>
<dbReference type="Pfam" id="PF03481">
    <property type="entry name" value="Sua5_C"/>
    <property type="match status" value="1"/>
</dbReference>
<dbReference type="RefSeq" id="WP_211801996.1">
    <property type="nucleotide sequence ID" value="NZ_JAGSCS010000013.1"/>
</dbReference>
<feature type="binding site" evidence="14">
    <location>
        <position position="63"/>
    </location>
    <ligand>
        <name>ATP</name>
        <dbReference type="ChEBI" id="CHEBI:30616"/>
    </ligand>
</feature>
<evidence type="ECO:0000256" key="8">
    <source>
        <dbReference type="ARBA" id="ARBA00022695"/>
    </source>
</evidence>
<keyword evidence="8 13" id="KW-0548">Nucleotidyltransferase</keyword>
<comment type="caution">
    <text evidence="16">The sequence shown here is derived from an EMBL/GenBank/DDBJ whole genome shotgun (WGS) entry which is preliminary data.</text>
</comment>
<comment type="catalytic activity">
    <reaction evidence="12 13">
        <text>L-threonine + hydrogencarbonate + ATP = L-threonylcarbamoyladenylate + diphosphate + H2O</text>
        <dbReference type="Rhea" id="RHEA:36407"/>
        <dbReference type="ChEBI" id="CHEBI:15377"/>
        <dbReference type="ChEBI" id="CHEBI:17544"/>
        <dbReference type="ChEBI" id="CHEBI:30616"/>
        <dbReference type="ChEBI" id="CHEBI:33019"/>
        <dbReference type="ChEBI" id="CHEBI:57926"/>
        <dbReference type="ChEBI" id="CHEBI:73682"/>
        <dbReference type="EC" id="2.7.7.87"/>
    </reaction>
</comment>
<proteinExistence type="inferred from homology"/>
<dbReference type="InterPro" id="IPR017945">
    <property type="entry name" value="DHBP_synth_RibB-like_a/b_dom"/>
</dbReference>
<keyword evidence="10 13" id="KW-0067">ATP-binding</keyword>
<evidence type="ECO:0000256" key="6">
    <source>
        <dbReference type="ARBA" id="ARBA00022679"/>
    </source>
</evidence>